<reference evidence="2 3" key="1">
    <citation type="submission" date="2014-07" db="EMBL/GenBank/DDBJ databases">
        <authorList>
            <person name="McCorrison J."/>
            <person name="Sanka R."/>
            <person name="Torralba M."/>
            <person name="Gillis M."/>
            <person name="Haft D.H."/>
            <person name="Methe B."/>
            <person name="Sutton G."/>
            <person name="Nelson K.E."/>
        </authorList>
    </citation>
    <scope>NUCLEOTIDE SEQUENCE [LARGE SCALE GENOMIC DNA]</scope>
    <source>
        <strain evidence="2 3">DNF00040</strain>
    </source>
</reference>
<dbReference type="RefSeq" id="WP_036559305.1">
    <property type="nucleotide sequence ID" value="NZ_JRNI01000024.1"/>
</dbReference>
<accession>A0A096AIF1</accession>
<dbReference type="NCBIfam" id="TIGR01635">
    <property type="entry name" value="tail_comp_S"/>
    <property type="match status" value="1"/>
</dbReference>
<dbReference type="eggNOG" id="COG5005">
    <property type="taxonomic scope" value="Bacteria"/>
</dbReference>
<evidence type="ECO:0000313" key="3">
    <source>
        <dbReference type="Proteomes" id="UP000029629"/>
    </source>
</evidence>
<evidence type="ECO:0008006" key="4">
    <source>
        <dbReference type="Google" id="ProtNLM"/>
    </source>
</evidence>
<protein>
    <recommendedName>
        <fullName evidence="4">Phage morphogeneis protein</fullName>
    </recommendedName>
</protein>
<organism evidence="2 3">
    <name type="scientific">Oligella urethralis DNF00040</name>
    <dbReference type="NCBI Taxonomy" id="1401065"/>
    <lineage>
        <taxon>Bacteria</taxon>
        <taxon>Pseudomonadati</taxon>
        <taxon>Pseudomonadota</taxon>
        <taxon>Betaproteobacteria</taxon>
        <taxon>Burkholderiales</taxon>
        <taxon>Alcaligenaceae</taxon>
        <taxon>Oligella</taxon>
    </lineage>
</organism>
<name>A0A096AIF1_9BURK</name>
<dbReference type="EMBL" id="JRNI01000024">
    <property type="protein sequence ID" value="KGF30487.1"/>
    <property type="molecule type" value="Genomic_DNA"/>
</dbReference>
<dbReference type="Proteomes" id="UP000029629">
    <property type="component" value="Unassembled WGS sequence"/>
</dbReference>
<evidence type="ECO:0000313" key="2">
    <source>
        <dbReference type="EMBL" id="KGF30487.1"/>
    </source>
</evidence>
<comment type="caution">
    <text evidence="2">The sequence shown here is derived from an EMBL/GenBank/DDBJ whole genome shotgun (WGS) entry which is preliminary data.</text>
</comment>
<sequence length="154" mass="16747">MIEITIDDEKVKRSLDALAQVGHKLQPAMRKIAATLAAETETNFREEGRPQWPSLSPTTVGMRAKRTGGKRFRILQDSGSLASSISTQHSSASATVGSNKVYAAIHQFGGKAGRNQSVIIPARPYLPLTPKGTLQKETADEILDTVKRHLESLI</sequence>
<gene>
    <name evidence="2" type="ORF">HMPREF2130_06620</name>
</gene>
<proteinExistence type="predicted"/>
<feature type="region of interest" description="Disordered" evidence="1">
    <location>
        <begin position="41"/>
        <end position="62"/>
    </location>
</feature>
<dbReference type="InterPro" id="IPR006522">
    <property type="entry name" value="Phage_virion_morphogenesis"/>
</dbReference>
<dbReference type="OrthoDB" id="2081253at2"/>
<keyword evidence="3" id="KW-1185">Reference proteome</keyword>
<evidence type="ECO:0000256" key="1">
    <source>
        <dbReference type="SAM" id="MobiDB-lite"/>
    </source>
</evidence>
<dbReference type="Pfam" id="PF05069">
    <property type="entry name" value="Phage_tail_S"/>
    <property type="match status" value="1"/>
</dbReference>
<dbReference type="AlphaFoldDB" id="A0A096AIF1"/>